<evidence type="ECO:0000313" key="1">
    <source>
        <dbReference type="EMBL" id="KAG0430288.1"/>
    </source>
</evidence>
<dbReference type="Proteomes" id="UP000805193">
    <property type="component" value="Unassembled WGS sequence"/>
</dbReference>
<reference evidence="1 2" key="1">
    <citation type="journal article" date="2020" name="Cell">
        <title>Large-Scale Comparative Analyses of Tick Genomes Elucidate Their Genetic Diversity and Vector Capacities.</title>
        <authorList>
            <consortium name="Tick Genome and Microbiome Consortium (TIGMIC)"/>
            <person name="Jia N."/>
            <person name="Wang J."/>
            <person name="Shi W."/>
            <person name="Du L."/>
            <person name="Sun Y."/>
            <person name="Zhan W."/>
            <person name="Jiang J.F."/>
            <person name="Wang Q."/>
            <person name="Zhang B."/>
            <person name="Ji P."/>
            <person name="Bell-Sakyi L."/>
            <person name="Cui X.M."/>
            <person name="Yuan T.T."/>
            <person name="Jiang B.G."/>
            <person name="Yang W.F."/>
            <person name="Lam T.T."/>
            <person name="Chang Q.C."/>
            <person name="Ding S.J."/>
            <person name="Wang X.J."/>
            <person name="Zhu J.G."/>
            <person name="Ruan X.D."/>
            <person name="Zhao L."/>
            <person name="Wei J.T."/>
            <person name="Ye R.Z."/>
            <person name="Que T.C."/>
            <person name="Du C.H."/>
            <person name="Zhou Y.H."/>
            <person name="Cheng J.X."/>
            <person name="Dai P.F."/>
            <person name="Guo W.B."/>
            <person name="Han X.H."/>
            <person name="Huang E.J."/>
            <person name="Li L.F."/>
            <person name="Wei W."/>
            <person name="Gao Y.C."/>
            <person name="Liu J.Z."/>
            <person name="Shao H.Z."/>
            <person name="Wang X."/>
            <person name="Wang C.C."/>
            <person name="Yang T.C."/>
            <person name="Huo Q.B."/>
            <person name="Li W."/>
            <person name="Chen H.Y."/>
            <person name="Chen S.E."/>
            <person name="Zhou L.G."/>
            <person name="Ni X.B."/>
            <person name="Tian J.H."/>
            <person name="Sheng Y."/>
            <person name="Liu T."/>
            <person name="Pan Y.S."/>
            <person name="Xia L.Y."/>
            <person name="Li J."/>
            <person name="Zhao F."/>
            <person name="Cao W.C."/>
        </authorList>
    </citation>
    <scope>NUCLEOTIDE SEQUENCE [LARGE SCALE GENOMIC DNA]</scope>
    <source>
        <strain evidence="1">Iper-2018</strain>
    </source>
</reference>
<proteinExistence type="predicted"/>
<accession>A0AC60Q8N2</accession>
<sequence length="98" mass="10885">MIGWFIPEDASPSQSDPWHSILLAVGVRSGAGVTCSLSLYHFPVGFNLLIRRSEPRNETAQTSLALKTQQITPGTPNTDWRRDRQLSKARNAPRSVPE</sequence>
<name>A0AC60Q8N2_IXOPE</name>
<comment type="caution">
    <text evidence="1">The sequence shown here is derived from an EMBL/GenBank/DDBJ whole genome shotgun (WGS) entry which is preliminary data.</text>
</comment>
<keyword evidence="2" id="KW-1185">Reference proteome</keyword>
<organism evidence="1 2">
    <name type="scientific">Ixodes persulcatus</name>
    <name type="common">Taiga tick</name>
    <dbReference type="NCBI Taxonomy" id="34615"/>
    <lineage>
        <taxon>Eukaryota</taxon>
        <taxon>Metazoa</taxon>
        <taxon>Ecdysozoa</taxon>
        <taxon>Arthropoda</taxon>
        <taxon>Chelicerata</taxon>
        <taxon>Arachnida</taxon>
        <taxon>Acari</taxon>
        <taxon>Parasitiformes</taxon>
        <taxon>Ixodida</taxon>
        <taxon>Ixodoidea</taxon>
        <taxon>Ixodidae</taxon>
        <taxon>Ixodinae</taxon>
        <taxon>Ixodes</taxon>
    </lineage>
</organism>
<evidence type="ECO:0000313" key="2">
    <source>
        <dbReference type="Proteomes" id="UP000805193"/>
    </source>
</evidence>
<gene>
    <name evidence="1" type="ORF">HPB47_022818</name>
</gene>
<dbReference type="EMBL" id="JABSTQ010009337">
    <property type="protein sequence ID" value="KAG0430288.1"/>
    <property type="molecule type" value="Genomic_DNA"/>
</dbReference>
<protein>
    <submittedName>
        <fullName evidence="1">Uncharacterized protein</fullName>
    </submittedName>
</protein>